<proteinExistence type="predicted"/>
<feature type="transmembrane region" description="Helical" evidence="1">
    <location>
        <begin position="12"/>
        <end position="33"/>
    </location>
</feature>
<feature type="transmembrane region" description="Helical" evidence="1">
    <location>
        <begin position="143"/>
        <end position="163"/>
    </location>
</feature>
<dbReference type="EMBL" id="JBAWSY010000002">
    <property type="protein sequence ID" value="MEI4768665.1"/>
    <property type="molecule type" value="Genomic_DNA"/>
</dbReference>
<evidence type="ECO:0000256" key="1">
    <source>
        <dbReference type="SAM" id="Phobius"/>
    </source>
</evidence>
<gene>
    <name evidence="2" type="ORF">WAX74_03205</name>
</gene>
<feature type="transmembrane region" description="Helical" evidence="1">
    <location>
        <begin position="70"/>
        <end position="93"/>
    </location>
</feature>
<keyword evidence="1" id="KW-1133">Transmembrane helix</keyword>
<feature type="transmembrane region" description="Helical" evidence="1">
    <location>
        <begin position="39"/>
        <end position="61"/>
    </location>
</feature>
<evidence type="ECO:0000313" key="2">
    <source>
        <dbReference type="EMBL" id="MEI4768665.1"/>
    </source>
</evidence>
<accession>A0ABU8F133</accession>
<organism evidence="2 3">
    <name type="scientific">Psychrobacillus mangrovi</name>
    <dbReference type="NCBI Taxonomy" id="3117745"/>
    <lineage>
        <taxon>Bacteria</taxon>
        <taxon>Bacillati</taxon>
        <taxon>Bacillota</taxon>
        <taxon>Bacilli</taxon>
        <taxon>Bacillales</taxon>
        <taxon>Bacillaceae</taxon>
        <taxon>Psychrobacillus</taxon>
    </lineage>
</organism>
<sequence>MSYLRFQTPKENRNNIITFFIIFMYFIGIYSTLGEPFSLSFFIAAIVPIAIIQLWAIIYLIDPYKYEKSYYLFFGIYGVVNTYVYFLAIQKFLYFHMGATGKVPFIIGVILFVALLVGINWMNWKALYSGTYHKLQQKNNIPVSWIAISGLGYMLAQIILSFFHEQSAVYTLLIICISLLSLMTAFFSVNIHKYFFIRKNMDLVKKVYPEFGLQKSERNLNEKKRKKKRKSR</sequence>
<name>A0ABU8F133_9BACI</name>
<keyword evidence="1" id="KW-0812">Transmembrane</keyword>
<comment type="caution">
    <text evidence="2">The sequence shown here is derived from an EMBL/GenBank/DDBJ whole genome shotgun (WGS) entry which is preliminary data.</text>
</comment>
<dbReference type="Proteomes" id="UP001364890">
    <property type="component" value="Unassembled WGS sequence"/>
</dbReference>
<reference evidence="2 3" key="1">
    <citation type="submission" date="2024-01" db="EMBL/GenBank/DDBJ databases">
        <title>Seven novel Bacillus-like species.</title>
        <authorList>
            <person name="Liu G."/>
        </authorList>
    </citation>
    <scope>NUCLEOTIDE SEQUENCE [LARGE SCALE GENOMIC DNA]</scope>
    <source>
        <strain evidence="2 3">FJAT-51614</strain>
    </source>
</reference>
<keyword evidence="1" id="KW-0472">Membrane</keyword>
<keyword evidence="3" id="KW-1185">Reference proteome</keyword>
<protein>
    <submittedName>
        <fullName evidence="2">Uncharacterized protein</fullName>
    </submittedName>
</protein>
<evidence type="ECO:0000313" key="3">
    <source>
        <dbReference type="Proteomes" id="UP001364890"/>
    </source>
</evidence>
<feature type="transmembrane region" description="Helical" evidence="1">
    <location>
        <begin position="169"/>
        <end position="191"/>
    </location>
</feature>
<feature type="transmembrane region" description="Helical" evidence="1">
    <location>
        <begin position="105"/>
        <end position="122"/>
    </location>
</feature>